<evidence type="ECO:0000313" key="2">
    <source>
        <dbReference type="EMBL" id="MDN7240761.1"/>
    </source>
</evidence>
<comment type="caution">
    <text evidence="2">The sequence shown here is derived from an EMBL/GenBank/DDBJ whole genome shotgun (WGS) entry which is preliminary data.</text>
</comment>
<dbReference type="EMBL" id="JAUJWV010000001">
    <property type="protein sequence ID" value="MDN7240761.1"/>
    <property type="molecule type" value="Genomic_DNA"/>
</dbReference>
<proteinExistence type="predicted"/>
<feature type="transmembrane region" description="Helical" evidence="1">
    <location>
        <begin position="34"/>
        <end position="58"/>
    </location>
</feature>
<organism evidence="2 3">
    <name type="scientific">Planococcus shixiaomingii</name>
    <dbReference type="NCBI Taxonomy" id="3058393"/>
    <lineage>
        <taxon>Bacteria</taxon>
        <taxon>Bacillati</taxon>
        <taxon>Bacillota</taxon>
        <taxon>Bacilli</taxon>
        <taxon>Bacillales</taxon>
        <taxon>Caryophanaceae</taxon>
        <taxon>Planococcus</taxon>
    </lineage>
</organism>
<gene>
    <name evidence="2" type="ORF">QWY14_03120</name>
</gene>
<dbReference type="Proteomes" id="UP001172055">
    <property type="component" value="Unassembled WGS sequence"/>
</dbReference>
<sequence length="89" mass="9774">MLRNFLSFMSVFLFLLTIIPLALSSIHWLDAPLAYLLSYSIYFPCVIGAAGIVLAALGMKGELQFYLILANSLSLGLYLINIFLLAVTA</sequence>
<evidence type="ECO:0000256" key="1">
    <source>
        <dbReference type="SAM" id="Phobius"/>
    </source>
</evidence>
<keyword evidence="1" id="KW-0472">Membrane</keyword>
<accession>A0ABT8MYP4</accession>
<keyword evidence="3" id="KW-1185">Reference proteome</keyword>
<dbReference type="RefSeq" id="WP_300988590.1">
    <property type="nucleotide sequence ID" value="NZ_CP129236.1"/>
</dbReference>
<protein>
    <submittedName>
        <fullName evidence="2">Uncharacterized protein</fullName>
    </submittedName>
</protein>
<keyword evidence="1" id="KW-1133">Transmembrane helix</keyword>
<name>A0ABT8MYP4_9BACL</name>
<evidence type="ECO:0000313" key="3">
    <source>
        <dbReference type="Proteomes" id="UP001172055"/>
    </source>
</evidence>
<feature type="transmembrane region" description="Helical" evidence="1">
    <location>
        <begin position="65"/>
        <end position="87"/>
    </location>
</feature>
<keyword evidence="1" id="KW-0812">Transmembrane</keyword>
<reference evidence="2 3" key="1">
    <citation type="submission" date="2023-06" db="EMBL/GenBank/DDBJ databases">
        <title>Novel species in genus Planococcus.</title>
        <authorList>
            <person name="Ning S."/>
        </authorList>
    </citation>
    <scope>NUCLEOTIDE SEQUENCE [LARGE SCALE GENOMIC DNA]</scope>
    <source>
        <strain evidence="2 3">N028</strain>
    </source>
</reference>